<dbReference type="InterPro" id="IPR051209">
    <property type="entry name" value="FAD-bind_Monooxygenase_sf"/>
</dbReference>
<evidence type="ECO:0000256" key="1">
    <source>
        <dbReference type="ARBA" id="ARBA00010139"/>
    </source>
</evidence>
<dbReference type="PANTHER" id="PTHR42877:SF4">
    <property type="entry name" value="FAD_NAD(P)-BINDING DOMAIN-CONTAINING PROTEIN-RELATED"/>
    <property type="match status" value="1"/>
</dbReference>
<dbReference type="InterPro" id="IPR020946">
    <property type="entry name" value="Flavin_mOase-like"/>
</dbReference>
<evidence type="ECO:0000256" key="2">
    <source>
        <dbReference type="ARBA" id="ARBA00022630"/>
    </source>
</evidence>
<name>A0A934NXA8_9NOCA</name>
<gene>
    <name evidence="6" type="ORF">JGU71_28940</name>
</gene>
<feature type="region of interest" description="Disordered" evidence="5">
    <location>
        <begin position="487"/>
        <end position="517"/>
    </location>
</feature>
<keyword evidence="4" id="KW-0560">Oxidoreductase</keyword>
<organism evidence="6 7">
    <name type="scientific">Antrihabitans stalagmiti</name>
    <dbReference type="NCBI Taxonomy" id="2799499"/>
    <lineage>
        <taxon>Bacteria</taxon>
        <taxon>Bacillati</taxon>
        <taxon>Actinomycetota</taxon>
        <taxon>Actinomycetes</taxon>
        <taxon>Mycobacteriales</taxon>
        <taxon>Nocardiaceae</taxon>
        <taxon>Antrihabitans</taxon>
    </lineage>
</organism>
<dbReference type="AlphaFoldDB" id="A0A934NXA8"/>
<keyword evidence="7" id="KW-1185">Reference proteome</keyword>
<accession>A0A934NXA8</accession>
<dbReference type="Proteomes" id="UP000655868">
    <property type="component" value="Unassembled WGS sequence"/>
</dbReference>
<dbReference type="SUPFAM" id="SSF51905">
    <property type="entry name" value="FAD/NAD(P)-binding domain"/>
    <property type="match status" value="1"/>
</dbReference>
<keyword evidence="3" id="KW-0274">FAD</keyword>
<proteinExistence type="inferred from homology"/>
<evidence type="ECO:0000256" key="3">
    <source>
        <dbReference type="ARBA" id="ARBA00022827"/>
    </source>
</evidence>
<keyword evidence="2" id="KW-0285">Flavoprotein</keyword>
<dbReference type="EMBL" id="JAEMNV010000018">
    <property type="protein sequence ID" value="MBJ8342922.1"/>
    <property type="molecule type" value="Genomic_DNA"/>
</dbReference>
<comment type="similarity">
    <text evidence="1">Belongs to the FAD-binding monooxygenase family.</text>
</comment>
<evidence type="ECO:0000313" key="6">
    <source>
        <dbReference type="EMBL" id="MBJ8342922.1"/>
    </source>
</evidence>
<comment type="caution">
    <text evidence="6">The sequence shown here is derived from an EMBL/GenBank/DDBJ whole genome shotgun (WGS) entry which is preliminary data.</text>
</comment>
<protein>
    <submittedName>
        <fullName evidence="6">NAD(P)/FAD-dependent oxidoreductase</fullName>
    </submittedName>
</protein>
<dbReference type="Pfam" id="PF00743">
    <property type="entry name" value="FMO-like"/>
    <property type="match status" value="1"/>
</dbReference>
<dbReference type="GO" id="GO:0050661">
    <property type="term" value="F:NADP binding"/>
    <property type="evidence" value="ECO:0007669"/>
    <property type="project" value="InterPro"/>
</dbReference>
<dbReference type="PANTHER" id="PTHR42877">
    <property type="entry name" value="L-ORNITHINE N(5)-MONOOXYGENASE-RELATED"/>
    <property type="match status" value="1"/>
</dbReference>
<evidence type="ECO:0000256" key="5">
    <source>
        <dbReference type="SAM" id="MobiDB-lite"/>
    </source>
</evidence>
<dbReference type="InterPro" id="IPR036188">
    <property type="entry name" value="FAD/NAD-bd_sf"/>
</dbReference>
<sequence>MTETSTVLIIGAGFAGLGTAIRLLQKGIDDFVILERVHEVGGTWRDNTYPGAACDIPSLLYSYSFEPNPEWSRTYSSSDEILGYIKHIVGKYQLEQHIRFGANVTGIGFDDETGTWTAETEDGTAYRGRTAVVASGPLANASLPDIRGLDSFAGHKIHSARWDHSYDISDKRIAVIGTGASAVQIIPEVVKAAHSVKVFQRTAGWVLPRVDLPHPEWTKSMFRRLPITESSARQAWFWLHEMMALGMVWDTPVTTAIQWVARANLRRQVNDSWTRYQLMPDFRPGCKRMLMSNDYYPALQQDNCKLITWPIATLAPNGIRTADGIEHEVDCIVFATGFDVCKTGTPFRVTGLGGRQLAEEWSRGSYAYKSVSVSGYPNLFFTFGPNSGPGHNSALVYMESAIDYIVKAVEFIVEDDLLSFDVRADRQQEFHHQVQRRLARTTWNSGCKSWYLTADGYNGTMFPGFATQFARQLASIEPRDHVTSNLVTREEKDGQGPSPANLSPRGDWPALLAPSSD</sequence>
<dbReference type="Gene3D" id="3.50.50.60">
    <property type="entry name" value="FAD/NAD(P)-binding domain"/>
    <property type="match status" value="2"/>
</dbReference>
<reference evidence="6" key="1">
    <citation type="submission" date="2020-12" db="EMBL/GenBank/DDBJ databases">
        <title>Antrihabitans popcorni sp. nov. and Antrihabitans auranticaus sp. nov., isolated from a larva cave.</title>
        <authorList>
            <person name="Lee S.D."/>
            <person name="Kim I.S."/>
        </authorList>
    </citation>
    <scope>NUCLEOTIDE SEQUENCE</scope>
    <source>
        <strain evidence="6">YC3-6</strain>
    </source>
</reference>
<dbReference type="GO" id="GO:0050660">
    <property type="term" value="F:flavin adenine dinucleotide binding"/>
    <property type="evidence" value="ECO:0007669"/>
    <property type="project" value="InterPro"/>
</dbReference>
<dbReference type="GO" id="GO:0004499">
    <property type="term" value="F:N,N-dimethylaniline monooxygenase activity"/>
    <property type="evidence" value="ECO:0007669"/>
    <property type="project" value="InterPro"/>
</dbReference>
<evidence type="ECO:0000313" key="7">
    <source>
        <dbReference type="Proteomes" id="UP000655868"/>
    </source>
</evidence>
<dbReference type="RefSeq" id="WP_199708636.1">
    <property type="nucleotide sequence ID" value="NZ_JAEMNV010000018.1"/>
</dbReference>
<evidence type="ECO:0000256" key="4">
    <source>
        <dbReference type="ARBA" id="ARBA00023002"/>
    </source>
</evidence>